<dbReference type="Proteomes" id="UP000789759">
    <property type="component" value="Unassembled WGS sequence"/>
</dbReference>
<name>A0A9N9HI67_9GLOM</name>
<gene>
    <name evidence="1" type="ORF">CPELLU_LOCUS10517</name>
</gene>
<sequence length="43" mass="5257">KNTVTSEEKIRRVIEIRLKKNVKILSMLYKKRKLKIARFIKEI</sequence>
<organism evidence="1 2">
    <name type="scientific">Cetraspora pellucida</name>
    <dbReference type="NCBI Taxonomy" id="1433469"/>
    <lineage>
        <taxon>Eukaryota</taxon>
        <taxon>Fungi</taxon>
        <taxon>Fungi incertae sedis</taxon>
        <taxon>Mucoromycota</taxon>
        <taxon>Glomeromycotina</taxon>
        <taxon>Glomeromycetes</taxon>
        <taxon>Diversisporales</taxon>
        <taxon>Gigasporaceae</taxon>
        <taxon>Cetraspora</taxon>
    </lineage>
</organism>
<proteinExistence type="predicted"/>
<evidence type="ECO:0000313" key="1">
    <source>
        <dbReference type="EMBL" id="CAG8675873.1"/>
    </source>
</evidence>
<keyword evidence="2" id="KW-1185">Reference proteome</keyword>
<dbReference type="EMBL" id="CAJVQA010008704">
    <property type="protein sequence ID" value="CAG8675873.1"/>
    <property type="molecule type" value="Genomic_DNA"/>
</dbReference>
<comment type="caution">
    <text evidence="1">The sequence shown here is derived from an EMBL/GenBank/DDBJ whole genome shotgun (WGS) entry which is preliminary data.</text>
</comment>
<evidence type="ECO:0000313" key="2">
    <source>
        <dbReference type="Proteomes" id="UP000789759"/>
    </source>
</evidence>
<dbReference type="AlphaFoldDB" id="A0A9N9HI67"/>
<reference evidence="1" key="1">
    <citation type="submission" date="2021-06" db="EMBL/GenBank/DDBJ databases">
        <authorList>
            <person name="Kallberg Y."/>
            <person name="Tangrot J."/>
            <person name="Rosling A."/>
        </authorList>
    </citation>
    <scope>NUCLEOTIDE SEQUENCE</scope>
    <source>
        <strain evidence="1">FL966</strain>
    </source>
</reference>
<accession>A0A9N9HI67</accession>
<protein>
    <submittedName>
        <fullName evidence="1">9182_t:CDS:1</fullName>
    </submittedName>
</protein>
<feature type="non-terminal residue" evidence="1">
    <location>
        <position position="1"/>
    </location>
</feature>